<protein>
    <submittedName>
        <fullName evidence="2">Uncharacterized protein</fullName>
    </submittedName>
</protein>
<reference evidence="2 3" key="1">
    <citation type="journal article" date="2017" name="Genome Biol. Evol.">
        <title>Phytophthora megakarya and P. palmivora, closely related causal agents of cacao black pod rot, underwent increases in genome sizes and gene numbers by different mechanisms.</title>
        <authorList>
            <person name="Ali S.S."/>
            <person name="Shao J."/>
            <person name="Lary D.J."/>
            <person name="Kronmiller B."/>
            <person name="Shen D."/>
            <person name="Strem M.D."/>
            <person name="Amoako-Attah I."/>
            <person name="Akrofi A.Y."/>
            <person name="Begoude B.A."/>
            <person name="Ten Hoopen G.M."/>
            <person name="Coulibaly K."/>
            <person name="Kebe B.I."/>
            <person name="Melnick R.L."/>
            <person name="Guiltinan M.J."/>
            <person name="Tyler B.M."/>
            <person name="Meinhardt L.W."/>
            <person name="Bailey B.A."/>
        </authorList>
    </citation>
    <scope>NUCLEOTIDE SEQUENCE [LARGE SCALE GENOMIC DNA]</scope>
    <source>
        <strain evidence="3">sbr112.9</strain>
    </source>
</reference>
<evidence type="ECO:0000313" key="2">
    <source>
        <dbReference type="EMBL" id="POM71967.1"/>
    </source>
</evidence>
<dbReference type="OrthoDB" id="91442at2759"/>
<keyword evidence="3" id="KW-1185">Reference proteome</keyword>
<gene>
    <name evidence="2" type="ORF">PHPALM_11392</name>
</gene>
<dbReference type="EMBL" id="NCKW01006383">
    <property type="protein sequence ID" value="POM71967.1"/>
    <property type="molecule type" value="Genomic_DNA"/>
</dbReference>
<keyword evidence="1" id="KW-0472">Membrane</keyword>
<comment type="caution">
    <text evidence="2">The sequence shown here is derived from an EMBL/GenBank/DDBJ whole genome shotgun (WGS) entry which is preliminary data.</text>
</comment>
<keyword evidence="1" id="KW-0812">Transmembrane</keyword>
<accession>A0A2P4Y2D9</accession>
<feature type="transmembrane region" description="Helical" evidence="1">
    <location>
        <begin position="83"/>
        <end position="105"/>
    </location>
</feature>
<evidence type="ECO:0000313" key="3">
    <source>
        <dbReference type="Proteomes" id="UP000237271"/>
    </source>
</evidence>
<organism evidence="2 3">
    <name type="scientific">Phytophthora palmivora</name>
    <dbReference type="NCBI Taxonomy" id="4796"/>
    <lineage>
        <taxon>Eukaryota</taxon>
        <taxon>Sar</taxon>
        <taxon>Stramenopiles</taxon>
        <taxon>Oomycota</taxon>
        <taxon>Peronosporomycetes</taxon>
        <taxon>Peronosporales</taxon>
        <taxon>Peronosporaceae</taxon>
        <taxon>Phytophthora</taxon>
    </lineage>
</organism>
<dbReference type="Proteomes" id="UP000237271">
    <property type="component" value="Unassembled WGS sequence"/>
</dbReference>
<proteinExistence type="predicted"/>
<name>A0A2P4Y2D9_9STRA</name>
<evidence type="ECO:0000256" key="1">
    <source>
        <dbReference type="SAM" id="Phobius"/>
    </source>
</evidence>
<dbReference type="AlphaFoldDB" id="A0A2P4Y2D9"/>
<keyword evidence="1" id="KW-1133">Transmembrane helix</keyword>
<sequence length="184" mass="21052">MRHPPSEFNESTLLSWNPRIPYSLLHKIELNAGMLRIAALCEDWTKQFAIRFQFDSEVLKEMMPNEQLGRCAMRPTFYSEMRILLLIPLCVTGTFSTTLLLEYILELTPLVEERSADCEQPLIILSVFLHPGFSDQARALPGKGISSINSVCNSGVFYFERVFPGRAPGILRYHIFTWPTLPRA</sequence>